<evidence type="ECO:0000313" key="1">
    <source>
        <dbReference type="EMBL" id="EFA83515.1"/>
    </source>
</evidence>
<keyword evidence="2" id="KW-1185">Reference proteome</keyword>
<dbReference type="EMBL" id="ADBJ01000010">
    <property type="protein sequence ID" value="EFA83515.1"/>
    <property type="molecule type" value="Genomic_DNA"/>
</dbReference>
<organism evidence="1 2">
    <name type="scientific">Heterostelium pallidum (strain ATCC 26659 / Pp 5 / PN500)</name>
    <name type="common">Cellular slime mold</name>
    <name type="synonym">Polysphondylium pallidum</name>
    <dbReference type="NCBI Taxonomy" id="670386"/>
    <lineage>
        <taxon>Eukaryota</taxon>
        <taxon>Amoebozoa</taxon>
        <taxon>Evosea</taxon>
        <taxon>Eumycetozoa</taxon>
        <taxon>Dictyostelia</taxon>
        <taxon>Acytosteliales</taxon>
        <taxon>Acytosteliaceae</taxon>
        <taxon>Heterostelium</taxon>
    </lineage>
</organism>
<dbReference type="Proteomes" id="UP000001396">
    <property type="component" value="Unassembled WGS sequence"/>
</dbReference>
<sequence>MFAIQSSECTVIAFRFKKTGGATTTTTTTTTDLVSTTGGAAILEKLVTNQVRIEIENR</sequence>
<proteinExistence type="predicted"/>
<name>D3B2G7_HETP5</name>
<comment type="caution">
    <text evidence="1">The sequence shown here is derived from an EMBL/GenBank/DDBJ whole genome shotgun (WGS) entry which is preliminary data.</text>
</comment>
<accession>D3B2G7</accession>
<dbReference type="AlphaFoldDB" id="D3B2G7"/>
<reference evidence="1 2" key="1">
    <citation type="journal article" date="2011" name="Genome Res.">
        <title>Phylogeny-wide analysis of social amoeba genomes highlights ancient origins for complex intercellular communication.</title>
        <authorList>
            <person name="Heidel A.J."/>
            <person name="Lawal H.M."/>
            <person name="Felder M."/>
            <person name="Schilde C."/>
            <person name="Helps N.R."/>
            <person name="Tunggal B."/>
            <person name="Rivero F."/>
            <person name="John U."/>
            <person name="Schleicher M."/>
            <person name="Eichinger L."/>
            <person name="Platzer M."/>
            <person name="Noegel A.A."/>
            <person name="Schaap P."/>
            <person name="Gloeckner G."/>
        </authorList>
    </citation>
    <scope>NUCLEOTIDE SEQUENCE [LARGE SCALE GENOMIC DNA]</scope>
    <source>
        <strain evidence="2">ATCC 26659 / Pp 5 / PN500</strain>
    </source>
</reference>
<dbReference type="InParanoid" id="D3B2G7"/>
<evidence type="ECO:0000313" key="2">
    <source>
        <dbReference type="Proteomes" id="UP000001396"/>
    </source>
</evidence>
<dbReference type="GeneID" id="31358103"/>
<dbReference type="RefSeq" id="XP_020435632.1">
    <property type="nucleotide sequence ID" value="XM_020573560.1"/>
</dbReference>
<protein>
    <submittedName>
        <fullName evidence="1">Uncharacterized protein</fullName>
    </submittedName>
</protein>
<gene>
    <name evidence="1" type="ORF">PPL_02580</name>
</gene>